<sequence length="92" mass="10554">SNERINRRRTELRREIKETEKKLEQVKKSHIDPTRVEELCGVVSQNLSDFGDTEKKLALEVFKIKVWIDGKSVILDGVFPTPSEACAMSQHS</sequence>
<reference evidence="2" key="1">
    <citation type="journal article" date="2014" name="Front. Microbiol.">
        <title>High frequency of phylogenetically diverse reductive dehalogenase-homologous genes in deep subseafloor sedimentary metagenomes.</title>
        <authorList>
            <person name="Kawai M."/>
            <person name="Futagami T."/>
            <person name="Toyoda A."/>
            <person name="Takaki Y."/>
            <person name="Nishi S."/>
            <person name="Hori S."/>
            <person name="Arai W."/>
            <person name="Tsubouchi T."/>
            <person name="Morono Y."/>
            <person name="Uchiyama I."/>
            <person name="Ito T."/>
            <person name="Fujiyama A."/>
            <person name="Inagaki F."/>
            <person name="Takami H."/>
        </authorList>
    </citation>
    <scope>NUCLEOTIDE SEQUENCE</scope>
    <source>
        <strain evidence="2">Expedition CK06-06</strain>
    </source>
</reference>
<keyword evidence="1" id="KW-0175">Coiled coil</keyword>
<feature type="non-terminal residue" evidence="2">
    <location>
        <position position="1"/>
    </location>
</feature>
<protein>
    <submittedName>
        <fullName evidence="2">Uncharacterized protein</fullName>
    </submittedName>
</protein>
<organism evidence="2">
    <name type="scientific">marine sediment metagenome</name>
    <dbReference type="NCBI Taxonomy" id="412755"/>
    <lineage>
        <taxon>unclassified sequences</taxon>
        <taxon>metagenomes</taxon>
        <taxon>ecological metagenomes</taxon>
    </lineage>
</organism>
<name>X1IWF6_9ZZZZ</name>
<proteinExistence type="predicted"/>
<gene>
    <name evidence="2" type="ORF">S03H2_56177</name>
</gene>
<dbReference type="AlphaFoldDB" id="X1IWF6"/>
<feature type="coiled-coil region" evidence="1">
    <location>
        <begin position="2"/>
        <end position="29"/>
    </location>
</feature>
<evidence type="ECO:0000313" key="2">
    <source>
        <dbReference type="EMBL" id="GAH86037.1"/>
    </source>
</evidence>
<evidence type="ECO:0000256" key="1">
    <source>
        <dbReference type="SAM" id="Coils"/>
    </source>
</evidence>
<dbReference type="EMBL" id="BARU01035930">
    <property type="protein sequence ID" value="GAH86037.1"/>
    <property type="molecule type" value="Genomic_DNA"/>
</dbReference>
<comment type="caution">
    <text evidence="2">The sequence shown here is derived from an EMBL/GenBank/DDBJ whole genome shotgun (WGS) entry which is preliminary data.</text>
</comment>
<accession>X1IWF6</accession>